<accession>A0AAU9P5M2</accession>
<feature type="compositionally biased region" description="Basic and acidic residues" evidence="1">
    <location>
        <begin position="1"/>
        <end position="11"/>
    </location>
</feature>
<evidence type="ECO:0000256" key="1">
    <source>
        <dbReference type="SAM" id="MobiDB-lite"/>
    </source>
</evidence>
<proteinExistence type="predicted"/>
<evidence type="ECO:0000313" key="3">
    <source>
        <dbReference type="Proteomes" id="UP001157418"/>
    </source>
</evidence>
<feature type="region of interest" description="Disordered" evidence="1">
    <location>
        <begin position="1"/>
        <end position="36"/>
    </location>
</feature>
<gene>
    <name evidence="2" type="ORF">LVIROSA_LOCUS31097</name>
</gene>
<evidence type="ECO:0008006" key="4">
    <source>
        <dbReference type="Google" id="ProtNLM"/>
    </source>
</evidence>
<name>A0AAU9P5M2_9ASTR</name>
<dbReference type="AlphaFoldDB" id="A0AAU9P5M2"/>
<dbReference type="Proteomes" id="UP001157418">
    <property type="component" value="Unassembled WGS sequence"/>
</dbReference>
<protein>
    <recommendedName>
        <fullName evidence="4">Defective in cullin neddylation protein</fullName>
    </recommendedName>
</protein>
<evidence type="ECO:0000313" key="2">
    <source>
        <dbReference type="EMBL" id="CAH1445329.1"/>
    </source>
</evidence>
<keyword evidence="3" id="KW-1185">Reference proteome</keyword>
<organism evidence="2 3">
    <name type="scientific">Lactuca virosa</name>
    <dbReference type="NCBI Taxonomy" id="75947"/>
    <lineage>
        <taxon>Eukaryota</taxon>
        <taxon>Viridiplantae</taxon>
        <taxon>Streptophyta</taxon>
        <taxon>Embryophyta</taxon>
        <taxon>Tracheophyta</taxon>
        <taxon>Spermatophyta</taxon>
        <taxon>Magnoliopsida</taxon>
        <taxon>eudicotyledons</taxon>
        <taxon>Gunneridae</taxon>
        <taxon>Pentapetalae</taxon>
        <taxon>asterids</taxon>
        <taxon>campanulids</taxon>
        <taxon>Asterales</taxon>
        <taxon>Asteraceae</taxon>
        <taxon>Cichorioideae</taxon>
        <taxon>Cichorieae</taxon>
        <taxon>Lactucinae</taxon>
        <taxon>Lactuca</taxon>
    </lineage>
</organism>
<comment type="caution">
    <text evidence="2">The sequence shown here is derived from an EMBL/GenBank/DDBJ whole genome shotgun (WGS) entry which is preliminary data.</text>
</comment>
<dbReference type="EMBL" id="CAKMRJ010005523">
    <property type="protein sequence ID" value="CAH1445329.1"/>
    <property type="molecule type" value="Genomic_DNA"/>
</dbReference>
<reference evidence="2 3" key="1">
    <citation type="submission" date="2022-01" db="EMBL/GenBank/DDBJ databases">
        <authorList>
            <person name="Xiong W."/>
            <person name="Schranz E."/>
        </authorList>
    </citation>
    <scope>NUCLEOTIDE SEQUENCE [LARGE SCALE GENOMIC DNA]</scope>
</reference>
<sequence>MSGNGRKDIGRKNNPSSCNAGHRGRASPNSTNEPRHMTLLTPIDMSMIRGVVGSNSQGINSQQTDMDDPVADLFDDHSIHNTFIDLFWQSMDDVWRTYKSIMEKTRRQMFVCLRWYTMENEAIYTTFNNILKDRYRDRMWDLRKLFAKMSRRDWLPIQKGYSKYFPKMYQHRPDMLPESAWPRLYDRAQTGKEPKSCDLYVKTHGTMVSFWLIGCVKKFLQCEIARTNGRTNGNDGEDDECDAKSSL</sequence>